<reference evidence="1 2" key="1">
    <citation type="submission" date="2023-08" db="EMBL/GenBank/DDBJ databases">
        <title>A Necator americanus chromosomal reference genome.</title>
        <authorList>
            <person name="Ilik V."/>
            <person name="Petrzelkova K.J."/>
            <person name="Pardy F."/>
            <person name="Fuh T."/>
            <person name="Niatou-Singa F.S."/>
            <person name="Gouil Q."/>
            <person name="Baker L."/>
            <person name="Ritchie M.E."/>
            <person name="Jex A.R."/>
            <person name="Gazzola D."/>
            <person name="Li H."/>
            <person name="Toshio Fujiwara R."/>
            <person name="Zhan B."/>
            <person name="Aroian R.V."/>
            <person name="Pafco B."/>
            <person name="Schwarz E.M."/>
        </authorList>
    </citation>
    <scope>NUCLEOTIDE SEQUENCE [LARGE SCALE GENOMIC DNA]</scope>
    <source>
        <strain evidence="1 2">Aroian</strain>
        <tissue evidence="1">Whole animal</tissue>
    </source>
</reference>
<organism evidence="1 2">
    <name type="scientific">Necator americanus</name>
    <name type="common">Human hookworm</name>
    <dbReference type="NCBI Taxonomy" id="51031"/>
    <lineage>
        <taxon>Eukaryota</taxon>
        <taxon>Metazoa</taxon>
        <taxon>Ecdysozoa</taxon>
        <taxon>Nematoda</taxon>
        <taxon>Chromadorea</taxon>
        <taxon>Rhabditida</taxon>
        <taxon>Rhabditina</taxon>
        <taxon>Rhabditomorpha</taxon>
        <taxon>Strongyloidea</taxon>
        <taxon>Ancylostomatidae</taxon>
        <taxon>Bunostominae</taxon>
        <taxon>Necator</taxon>
    </lineage>
</organism>
<evidence type="ECO:0000313" key="2">
    <source>
        <dbReference type="Proteomes" id="UP001303046"/>
    </source>
</evidence>
<evidence type="ECO:0000313" key="1">
    <source>
        <dbReference type="EMBL" id="KAK6765727.1"/>
    </source>
</evidence>
<comment type="caution">
    <text evidence="1">The sequence shown here is derived from an EMBL/GenBank/DDBJ whole genome shotgun (WGS) entry which is preliminary data.</text>
</comment>
<gene>
    <name evidence="1" type="primary">Necator_chrX.g25729</name>
    <name evidence="1" type="ORF">RB195_025563</name>
</gene>
<sequence>MVHRPLRRRNSNTFTIIAYHLDLNTSAAYISAHLNLSPATLSPWTLTITRFTDRYYSSTSSIHYSLPSTMSDPSSLRSRKGLLTRYCNNLTRLIDDFEAEKECKVPTTHDLNNIEQTEMFVLEVQATSDSVPKALDSYTESIDSLQQPLNED</sequence>
<accession>A0ABR1ESV5</accession>
<protein>
    <submittedName>
        <fullName evidence="1">Uncharacterized protein</fullName>
    </submittedName>
</protein>
<proteinExistence type="predicted"/>
<keyword evidence="2" id="KW-1185">Reference proteome</keyword>
<dbReference type="Proteomes" id="UP001303046">
    <property type="component" value="Unassembled WGS sequence"/>
</dbReference>
<name>A0ABR1ESV5_NECAM</name>
<dbReference type="EMBL" id="JAVFWL010000006">
    <property type="protein sequence ID" value="KAK6765727.1"/>
    <property type="molecule type" value="Genomic_DNA"/>
</dbReference>